<accession>D6U7B6</accession>
<evidence type="ECO:0000313" key="2">
    <source>
        <dbReference type="EMBL" id="EFH79777.1"/>
    </source>
</evidence>
<dbReference type="Proteomes" id="UP000004508">
    <property type="component" value="Unassembled WGS sequence"/>
</dbReference>
<feature type="transmembrane region" description="Helical" evidence="1">
    <location>
        <begin position="143"/>
        <end position="163"/>
    </location>
</feature>
<dbReference type="Pfam" id="PF14329">
    <property type="entry name" value="DUF4386"/>
    <property type="match status" value="1"/>
</dbReference>
<organism evidence="2 3">
    <name type="scientific">Ktedonobacter racemifer DSM 44963</name>
    <dbReference type="NCBI Taxonomy" id="485913"/>
    <lineage>
        <taxon>Bacteria</taxon>
        <taxon>Bacillati</taxon>
        <taxon>Chloroflexota</taxon>
        <taxon>Ktedonobacteria</taxon>
        <taxon>Ktedonobacterales</taxon>
        <taxon>Ktedonobacteraceae</taxon>
        <taxon>Ktedonobacter</taxon>
    </lineage>
</organism>
<feature type="transmembrane region" description="Helical" evidence="1">
    <location>
        <begin position="175"/>
        <end position="196"/>
    </location>
</feature>
<dbReference type="AlphaFoldDB" id="D6U7B6"/>
<dbReference type="InterPro" id="IPR025495">
    <property type="entry name" value="DUF4386"/>
</dbReference>
<keyword evidence="3" id="KW-1185">Reference proteome</keyword>
<dbReference type="InParanoid" id="D6U7B6"/>
<feature type="transmembrane region" description="Helical" evidence="1">
    <location>
        <begin position="60"/>
        <end position="85"/>
    </location>
</feature>
<dbReference type="STRING" id="485913.Krac_0284"/>
<feature type="transmembrane region" description="Helical" evidence="1">
    <location>
        <begin position="106"/>
        <end position="123"/>
    </location>
</feature>
<reference evidence="2 3" key="1">
    <citation type="journal article" date="2011" name="Stand. Genomic Sci.">
        <title>Non-contiguous finished genome sequence and contextual data of the filamentous soil bacterium Ktedonobacter racemifer type strain (SOSP1-21).</title>
        <authorList>
            <person name="Chang Y.J."/>
            <person name="Land M."/>
            <person name="Hauser L."/>
            <person name="Chertkov O."/>
            <person name="Del Rio T.G."/>
            <person name="Nolan M."/>
            <person name="Copeland A."/>
            <person name="Tice H."/>
            <person name="Cheng J.F."/>
            <person name="Lucas S."/>
            <person name="Han C."/>
            <person name="Goodwin L."/>
            <person name="Pitluck S."/>
            <person name="Ivanova N."/>
            <person name="Ovchinikova G."/>
            <person name="Pati A."/>
            <person name="Chen A."/>
            <person name="Palaniappan K."/>
            <person name="Mavromatis K."/>
            <person name="Liolios K."/>
            <person name="Brettin T."/>
            <person name="Fiebig A."/>
            <person name="Rohde M."/>
            <person name="Abt B."/>
            <person name="Goker M."/>
            <person name="Detter J.C."/>
            <person name="Woyke T."/>
            <person name="Bristow J."/>
            <person name="Eisen J.A."/>
            <person name="Markowitz V."/>
            <person name="Hugenholtz P."/>
            <person name="Kyrpides N.C."/>
            <person name="Klenk H.P."/>
            <person name="Lapidus A."/>
        </authorList>
    </citation>
    <scope>NUCLEOTIDE SEQUENCE [LARGE SCALE GENOMIC DNA]</scope>
    <source>
        <strain evidence="3">DSM 44963</strain>
    </source>
</reference>
<evidence type="ECO:0008006" key="4">
    <source>
        <dbReference type="Google" id="ProtNLM"/>
    </source>
</evidence>
<keyword evidence="1" id="KW-1133">Transmembrane helix</keyword>
<comment type="caution">
    <text evidence="2">The sequence shown here is derived from an EMBL/GenBank/DDBJ whole genome shotgun (WGS) entry which is preliminary data.</text>
</comment>
<keyword evidence="1" id="KW-0812">Transmembrane</keyword>
<keyword evidence="1" id="KW-0472">Membrane</keyword>
<name>D6U7B6_KTERA</name>
<protein>
    <recommendedName>
        <fullName evidence="4">DUF4386 domain-containing protein</fullName>
    </recommendedName>
</protein>
<evidence type="ECO:0000256" key="1">
    <source>
        <dbReference type="SAM" id="Phobius"/>
    </source>
</evidence>
<proteinExistence type="predicted"/>
<dbReference type="eggNOG" id="ENOG502ZB9P">
    <property type="taxonomic scope" value="Bacteria"/>
</dbReference>
<feature type="transmembrane region" description="Helical" evidence="1">
    <location>
        <begin position="202"/>
        <end position="223"/>
    </location>
</feature>
<gene>
    <name evidence="2" type="ORF">Krac_0284</name>
</gene>
<evidence type="ECO:0000313" key="3">
    <source>
        <dbReference type="Proteomes" id="UP000004508"/>
    </source>
</evidence>
<dbReference type="RefSeq" id="WP_007921885.1">
    <property type="nucleotide sequence ID" value="NZ_ADVG01000005.1"/>
</dbReference>
<sequence>MIITDQTTATKRVPMDSLRKTALVAGALYLLSFVSIPTLFLYVPVHDPKYIVGPGPDTGVIFGAILEMIVALAGIGTAVALYPVVKRQNEGVAMGFVGTRVLEGGAILAGVACLLAVVTLRQAGAGADALVTGHALVALYDRIFLLSQSFIPAVNALLLGSLLYQSRLVPRVLPLLGLIGAPLLVASDLAVLFGLIGQHAPLAGLFALPIALWEFSLGVWLVVKGFKPSPITRSM</sequence>
<dbReference type="EMBL" id="ADVG01000005">
    <property type="protein sequence ID" value="EFH79777.1"/>
    <property type="molecule type" value="Genomic_DNA"/>
</dbReference>
<feature type="transmembrane region" description="Helical" evidence="1">
    <location>
        <begin position="21"/>
        <end position="40"/>
    </location>
</feature>